<evidence type="ECO:0000313" key="4">
    <source>
        <dbReference type="Proteomes" id="UP000038010"/>
    </source>
</evidence>
<gene>
    <name evidence="3" type="ORF">AB675_11674</name>
</gene>
<dbReference type="GO" id="GO:0006402">
    <property type="term" value="P:mRNA catabolic process"/>
    <property type="evidence" value="ECO:0007669"/>
    <property type="project" value="TreeGrafter"/>
</dbReference>
<reference evidence="3 4" key="1">
    <citation type="submission" date="2015-06" db="EMBL/GenBank/DDBJ databases">
        <title>Draft genome of the ant-associated black yeast Phialophora attae CBS 131958.</title>
        <authorList>
            <person name="Moreno L.F."/>
            <person name="Stielow B.J."/>
            <person name="de Hoog S."/>
            <person name="Vicente V.A."/>
            <person name="Weiss V.A."/>
            <person name="de Vries M."/>
            <person name="Cruz L.M."/>
            <person name="Souza E.M."/>
        </authorList>
    </citation>
    <scope>NUCLEOTIDE SEQUENCE [LARGE SCALE GENOMIC DNA]</scope>
    <source>
        <strain evidence="3 4">CBS 131958</strain>
    </source>
</reference>
<dbReference type="PANTHER" id="PTHR23355">
    <property type="entry name" value="RIBONUCLEASE"/>
    <property type="match status" value="1"/>
</dbReference>
<protein>
    <submittedName>
        <fullName evidence="3">Mitochondrial protein cyt-4</fullName>
    </submittedName>
</protein>
<evidence type="ECO:0000259" key="2">
    <source>
        <dbReference type="SMART" id="SM00955"/>
    </source>
</evidence>
<dbReference type="Pfam" id="PF23216">
    <property type="entry name" value="WHD_CYT4"/>
    <property type="match status" value="1"/>
</dbReference>
<feature type="region of interest" description="Disordered" evidence="1">
    <location>
        <begin position="27"/>
        <end position="51"/>
    </location>
</feature>
<dbReference type="InterPro" id="IPR050180">
    <property type="entry name" value="RNR_Ribonuclease"/>
</dbReference>
<dbReference type="InterPro" id="IPR056625">
    <property type="entry name" value="SH3_CYT4"/>
</dbReference>
<accession>A0A0N0NI79</accession>
<dbReference type="Pfam" id="PF23214">
    <property type="entry name" value="SH3_CYT4"/>
    <property type="match status" value="1"/>
</dbReference>
<dbReference type="EMBL" id="LFJN01000040">
    <property type="protein sequence ID" value="KPI35428.1"/>
    <property type="molecule type" value="Genomic_DNA"/>
</dbReference>
<dbReference type="STRING" id="1664694.A0A0N0NI79"/>
<dbReference type="RefSeq" id="XP_017995391.1">
    <property type="nucleotide sequence ID" value="XM_018140541.1"/>
</dbReference>
<dbReference type="GO" id="GO:0003723">
    <property type="term" value="F:RNA binding"/>
    <property type="evidence" value="ECO:0007669"/>
    <property type="project" value="InterPro"/>
</dbReference>
<name>A0A0N0NI79_9EURO</name>
<dbReference type="Pfam" id="PF00773">
    <property type="entry name" value="RNB"/>
    <property type="match status" value="1"/>
</dbReference>
<evidence type="ECO:0000256" key="1">
    <source>
        <dbReference type="SAM" id="MobiDB-lite"/>
    </source>
</evidence>
<dbReference type="AlphaFoldDB" id="A0A0N0NI79"/>
<dbReference type="GeneID" id="28732422"/>
<dbReference type="InterPro" id="IPR012340">
    <property type="entry name" value="NA-bd_OB-fold"/>
</dbReference>
<comment type="caution">
    <text evidence="3">The sequence shown here is derived from an EMBL/GenBank/DDBJ whole genome shotgun (WGS) entry which is preliminary data.</text>
</comment>
<dbReference type="GO" id="GO:0000175">
    <property type="term" value="F:3'-5'-RNA exonuclease activity"/>
    <property type="evidence" value="ECO:0007669"/>
    <property type="project" value="TreeGrafter"/>
</dbReference>
<dbReference type="Proteomes" id="UP000038010">
    <property type="component" value="Unassembled WGS sequence"/>
</dbReference>
<keyword evidence="4" id="KW-1185">Reference proteome</keyword>
<organism evidence="3 4">
    <name type="scientific">Cyphellophora attinorum</name>
    <dbReference type="NCBI Taxonomy" id="1664694"/>
    <lineage>
        <taxon>Eukaryota</taxon>
        <taxon>Fungi</taxon>
        <taxon>Dikarya</taxon>
        <taxon>Ascomycota</taxon>
        <taxon>Pezizomycotina</taxon>
        <taxon>Eurotiomycetes</taxon>
        <taxon>Chaetothyriomycetidae</taxon>
        <taxon>Chaetothyriales</taxon>
        <taxon>Cyphellophoraceae</taxon>
        <taxon>Cyphellophora</taxon>
    </lineage>
</organism>
<dbReference type="PANTHER" id="PTHR23355:SF65">
    <property type="entry name" value="EXORIBONUCLEASE CYT-4, PUTATIVE (AFU_ORTHOLOGUE AFUA_7G01550)-RELATED"/>
    <property type="match status" value="1"/>
</dbReference>
<dbReference type="InterPro" id="IPR056624">
    <property type="entry name" value="WH_CYT4"/>
</dbReference>
<sequence length="1098" mass="122405">MVNRVCWRCHFLQRQPSQPTRVSLYRQQTRPYSVHSPLRATPTPESAPIPSHSAAQFAGIGSISGLDPSKIQNGVPEVRQHLQGWFKRHLEEVKSQVEVQSDDGKVAEHGKIKHLPDSLFMNEPEAERNDGEDQSAIDQYDDLTQGLPRNRFEPGDLLLGQFNGARRIATVYLGKCESQEQYFMSTGRWAQAKTNHHNSDVIKGWASEEEMAPIRALLPKKQIVRRNDNGIPVGVSFISNLEHSNNVEKPLLRRLQLLEEQIVEFRRKFHPLLDDAYERLAQENEFVTLQFSDFARQLLGDDADRLGDAARLCICRTAIQNPTKTFIFSSFDQSVLQVLMGPKSAVRRFEKVVQWTREYQELAAVAVRGESISARMVNSPIYMFMQKARKIIKKSRAIRQPTIIGCIGPTGGNVRGPRVNGEGGSDKDGTVSLRPSGEVFSDSDKAILEFIWDTHIRLPANLNRTKHHSVSTVILRAIGAYPHMVLEDKIGRLVLQEMGAMAPWAGAADDNLLFPIPGRKAAHKTNQLLESAEAALEKLPKQPASGHPQLQDTMADLREDLGSMEVFCIDDAGTTLVDDGVSLEECIDRPNCWWIHTHVAHPAASFDARSEYGRLARNQQSSWYTTNAVYPMIPDVLGESLNLEPGAAALTTSILLSEEGQILDTKMRLTRVHNVVTLTHAAVDHVVGIERPSNVSLIVGSDLDMQPSSGPDQHQEHIDQARRHEKTLKKMRSLLTARINAREREVLEPLNLPMKSLAKSDIEVSFLEEYESTRLHQSIHYEGDPTIVVKAPVSTVEDLVPADMFRTQASLVTNLMILTCESAGKWMGDRGIPAIYTGALCDPSFPVGELNKIAATMRKNKGKGADAAFFIGPRAAERDVPVPHTGLSVGAYARVTSPLRRFEDLLNQWNIGAYLRAVANGHIADGQLLDEENQQPYPVPRSEVRDIIARDRWIINEGAYQAKKAQQHWIFHALFRAFHFREAQLPQIFDMRVSSIIQAPKVAHKDKTGLWGELRPFGIGALVLSSAEGFEKQAKLSSFLPVQIETVDVAAFMVLVRPVGPPTDTPQHVPVGGTVYQSVAREEAMRKRKESGRGNAVP</sequence>
<dbReference type="SMART" id="SM00955">
    <property type="entry name" value="RNB"/>
    <property type="match status" value="1"/>
</dbReference>
<dbReference type="VEuPathDB" id="FungiDB:AB675_11674"/>
<feature type="domain" description="RNB" evidence="2">
    <location>
        <begin position="558"/>
        <end position="917"/>
    </location>
</feature>
<dbReference type="SUPFAM" id="SSF50249">
    <property type="entry name" value="Nucleic acid-binding proteins"/>
    <property type="match status" value="1"/>
</dbReference>
<proteinExistence type="predicted"/>
<evidence type="ECO:0000313" key="3">
    <source>
        <dbReference type="EMBL" id="KPI35428.1"/>
    </source>
</evidence>
<dbReference type="OrthoDB" id="2285229at2759"/>
<dbReference type="InterPro" id="IPR001900">
    <property type="entry name" value="RNase_II/R"/>
</dbReference>
<dbReference type="GO" id="GO:0000932">
    <property type="term" value="C:P-body"/>
    <property type="evidence" value="ECO:0007669"/>
    <property type="project" value="TreeGrafter"/>
</dbReference>